<proteinExistence type="predicted"/>
<reference evidence="2 3" key="1">
    <citation type="submission" date="2018-04" db="EMBL/GenBank/DDBJ databases">
        <title>Chryseobacterium oncorhynchi 701B-08T from rainbow trout, and Chryseobacterium viscerum 687B-08T from diseased fish.</title>
        <authorList>
            <person name="Jeong J.-J."/>
            <person name="Lee Y.J."/>
            <person name="Pathiraja D."/>
            <person name="Park B."/>
            <person name="Choi I.-G."/>
            <person name="Kim K.D."/>
        </authorList>
    </citation>
    <scope>NUCLEOTIDE SEQUENCE [LARGE SCALE GENOMIC DNA]</scope>
    <source>
        <strain evidence="2 3">687B-08</strain>
    </source>
</reference>
<dbReference type="Pfam" id="PF14412">
    <property type="entry name" value="AHH"/>
    <property type="match status" value="1"/>
</dbReference>
<accession>A0A316WMP1</accession>
<comment type="caution">
    <text evidence="2">The sequence shown here is derived from an EMBL/GenBank/DDBJ whole genome shotgun (WGS) entry which is preliminary data.</text>
</comment>
<feature type="coiled-coil region" evidence="1">
    <location>
        <begin position="39"/>
        <end position="66"/>
    </location>
</feature>
<dbReference type="Proteomes" id="UP000236413">
    <property type="component" value="Unassembled WGS sequence"/>
</dbReference>
<dbReference type="AlphaFoldDB" id="A0A316WMP1"/>
<name>A0A316WMP1_9FLAO</name>
<organism evidence="2 3">
    <name type="scientific">Chryseobacterium viscerum</name>
    <dbReference type="NCBI Taxonomy" id="1037377"/>
    <lineage>
        <taxon>Bacteria</taxon>
        <taxon>Pseudomonadati</taxon>
        <taxon>Bacteroidota</taxon>
        <taxon>Flavobacteriia</taxon>
        <taxon>Flavobacteriales</taxon>
        <taxon>Weeksellaceae</taxon>
        <taxon>Chryseobacterium group</taxon>
        <taxon>Chryseobacterium</taxon>
    </lineage>
</organism>
<gene>
    <name evidence="2" type="ORF">C1634_016015</name>
</gene>
<sequence>MVLLCSCRNELLTEQETHNNSNQFRPTSKTIRLEQSKHKLVLKTELQKVQNNLQELKTNASGKTVDYANGVSIDTDNVTYIESGPTFHTYTFNLVRENTSENAPLENLVLSSLPDGSYKELLVTYNFTQQEKLDLLAGKGVKTAGRATAIELAKGTYGGVISNRSMGVAESCSYKSVDMYFSCYTGDHHSGNETRWGECNWKSEGGYSAQHITVVALVCTADTSLGIDGAPGGGDIGPTTGLGGGTNTPTIPTLSRFFFYAKKLPVDLKTVLYDTANTEFYDTFKAFFDLNGGSIESQNFITLCLQANLPSTITPAQFKKFFLDGYTLDFHNKLSQLSVSEIQDYLAINLEIENSPYDEENVKETNEAFVSFTANADIDNMTEAQMETVLTQCCPSIIIVPQAFINEKTKLTIANYSALRKLYPDWSMAKCLWEATRDTIQLLLDIGGTVPLIGEVCDITNGVIYTMNGDKVNAALSYASAIPLAGWGASASKFAVRTVHLANGAKTTLKFLRRADNVVTFGNRAQLRKVLGMLKGDLRQAHHIIPWEVYDNPAIQKAALSSNAFHLNEVLNGIPLTNAVHNGSHSKYTIRIQQYLNAIPSNLPPNQVYDEVIKVIERVRTAIKNNPNTPINQLIF</sequence>
<protein>
    <submittedName>
        <fullName evidence="2">Uncharacterized protein</fullName>
    </submittedName>
</protein>
<dbReference type="CDD" id="cd20745">
    <property type="entry name" value="FIX_RhsA_AHH_HNH-like"/>
    <property type="match status" value="1"/>
</dbReference>
<evidence type="ECO:0000313" key="3">
    <source>
        <dbReference type="Proteomes" id="UP000236413"/>
    </source>
</evidence>
<evidence type="ECO:0000313" key="2">
    <source>
        <dbReference type="EMBL" id="PWN60448.1"/>
    </source>
</evidence>
<keyword evidence="1" id="KW-0175">Coiled coil</keyword>
<dbReference type="EMBL" id="PPEG02000006">
    <property type="protein sequence ID" value="PWN60448.1"/>
    <property type="molecule type" value="Genomic_DNA"/>
</dbReference>
<dbReference type="InterPro" id="IPR032871">
    <property type="entry name" value="AHH_dom_containing"/>
</dbReference>
<evidence type="ECO:0000256" key="1">
    <source>
        <dbReference type="SAM" id="Coils"/>
    </source>
</evidence>